<sequence length="449" mass="48828">MGQRRSGGRTGGGNFSVTGYYSSNKKRSSNHSNQSLQSGSQRYSSPTRRPCSQHRRVSWSSESSSGSSLLGGRDMKKFSPPPSHSDAQKLMLWNNIRNSSSGLNNGNESESGGSSSGSQCEGHNKKSDRPTAARPSNPLRYKTELCRSHDEGGVCKFGSTCTFAHGLTELRAVPRHPRYKTDPCRTYHSLGYCQYGARCHFVHDPEEAAGVSPMRGHKLHLRQDRLSAALLAMAKTAGISPDPVNNDALLGNLLGLQTVRSLRDQKMKPETTEVGGTTMGTGANVSFSFDSVLLGGVDVTLSDSDLGQSDSVLGSSNFEMAPGQMKNYDMDKCNYDVTVNSSFDTVPSVSPPAGQWWEGWSNMLTPPVSPDAQKPHLIPQSFFDDWKLLEPAAKSVTAARKLFSSSQKPFPSLMEIKEAMDSVTSPRIVNPMDMSRNLRLPSIVDLHSS</sequence>
<gene>
    <name evidence="8" type="ORF">Pcinc_022180</name>
</gene>
<evidence type="ECO:0000256" key="4">
    <source>
        <dbReference type="ARBA" id="ARBA00022833"/>
    </source>
</evidence>
<feature type="compositionally biased region" description="Basic and acidic residues" evidence="6">
    <location>
        <begin position="122"/>
        <end position="131"/>
    </location>
</feature>
<feature type="zinc finger region" description="C3H1-type" evidence="5">
    <location>
        <begin position="140"/>
        <end position="168"/>
    </location>
</feature>
<evidence type="ECO:0000256" key="6">
    <source>
        <dbReference type="SAM" id="MobiDB-lite"/>
    </source>
</evidence>
<evidence type="ECO:0000313" key="9">
    <source>
        <dbReference type="Proteomes" id="UP001286313"/>
    </source>
</evidence>
<dbReference type="SMART" id="SM00356">
    <property type="entry name" value="ZnF_C3H1"/>
    <property type="match status" value="2"/>
</dbReference>
<comment type="caution">
    <text evidence="8">The sequence shown here is derived from an EMBL/GenBank/DDBJ whole genome shotgun (WGS) entry which is preliminary data.</text>
</comment>
<feature type="compositionally biased region" description="Low complexity" evidence="6">
    <location>
        <begin position="58"/>
        <end position="72"/>
    </location>
</feature>
<name>A0AAE1FEL4_PETCI</name>
<dbReference type="InterPro" id="IPR045877">
    <property type="entry name" value="ZFP36-like"/>
</dbReference>
<feature type="domain" description="C3H1-type" evidence="7">
    <location>
        <begin position="140"/>
        <end position="168"/>
    </location>
</feature>
<dbReference type="SUPFAM" id="SSF90229">
    <property type="entry name" value="CCCH zinc finger"/>
    <property type="match status" value="2"/>
</dbReference>
<keyword evidence="9" id="KW-1185">Reference proteome</keyword>
<organism evidence="8 9">
    <name type="scientific">Petrolisthes cinctipes</name>
    <name type="common">Flat porcelain crab</name>
    <dbReference type="NCBI Taxonomy" id="88211"/>
    <lineage>
        <taxon>Eukaryota</taxon>
        <taxon>Metazoa</taxon>
        <taxon>Ecdysozoa</taxon>
        <taxon>Arthropoda</taxon>
        <taxon>Crustacea</taxon>
        <taxon>Multicrustacea</taxon>
        <taxon>Malacostraca</taxon>
        <taxon>Eumalacostraca</taxon>
        <taxon>Eucarida</taxon>
        <taxon>Decapoda</taxon>
        <taxon>Pleocyemata</taxon>
        <taxon>Anomura</taxon>
        <taxon>Galatheoidea</taxon>
        <taxon>Porcellanidae</taxon>
        <taxon>Petrolisthes</taxon>
    </lineage>
</organism>
<dbReference type="FunFam" id="4.10.1000.10:FF:000002">
    <property type="entry name" value="Zinc finger protein 36, C3H1 type-like 1"/>
    <property type="match status" value="1"/>
</dbReference>
<accession>A0AAE1FEL4</accession>
<evidence type="ECO:0000259" key="7">
    <source>
        <dbReference type="PROSITE" id="PS50103"/>
    </source>
</evidence>
<dbReference type="AlphaFoldDB" id="A0AAE1FEL4"/>
<evidence type="ECO:0000256" key="5">
    <source>
        <dbReference type="PROSITE-ProRule" id="PRU00723"/>
    </source>
</evidence>
<feature type="zinc finger region" description="C3H1-type" evidence="5">
    <location>
        <begin position="178"/>
        <end position="206"/>
    </location>
</feature>
<evidence type="ECO:0000256" key="2">
    <source>
        <dbReference type="ARBA" id="ARBA00022737"/>
    </source>
</evidence>
<proteinExistence type="predicted"/>
<dbReference type="Proteomes" id="UP001286313">
    <property type="component" value="Unassembled WGS sequence"/>
</dbReference>
<keyword evidence="4 5" id="KW-0862">Zinc</keyword>
<evidence type="ECO:0000256" key="1">
    <source>
        <dbReference type="ARBA" id="ARBA00022723"/>
    </source>
</evidence>
<keyword evidence="3 5" id="KW-0863">Zinc-finger</keyword>
<dbReference type="InterPro" id="IPR000571">
    <property type="entry name" value="Znf_CCCH"/>
</dbReference>
<keyword evidence="2" id="KW-0677">Repeat</keyword>
<dbReference type="EMBL" id="JAWQEG010002316">
    <property type="protein sequence ID" value="KAK3872757.1"/>
    <property type="molecule type" value="Genomic_DNA"/>
</dbReference>
<feature type="domain" description="C3H1-type" evidence="7">
    <location>
        <begin position="178"/>
        <end position="206"/>
    </location>
</feature>
<dbReference type="PROSITE" id="PS50103">
    <property type="entry name" value="ZF_C3H1"/>
    <property type="match status" value="2"/>
</dbReference>
<dbReference type="Pfam" id="PF00642">
    <property type="entry name" value="zf-CCCH"/>
    <property type="match status" value="2"/>
</dbReference>
<dbReference type="GO" id="GO:0008270">
    <property type="term" value="F:zinc ion binding"/>
    <property type="evidence" value="ECO:0007669"/>
    <property type="project" value="UniProtKB-KW"/>
</dbReference>
<reference evidence="8" key="1">
    <citation type="submission" date="2023-10" db="EMBL/GenBank/DDBJ databases">
        <title>Genome assemblies of two species of porcelain crab, Petrolisthes cinctipes and Petrolisthes manimaculis (Anomura: Porcellanidae).</title>
        <authorList>
            <person name="Angst P."/>
        </authorList>
    </citation>
    <scope>NUCLEOTIDE SEQUENCE</scope>
    <source>
        <strain evidence="8">PB745_01</strain>
        <tissue evidence="8">Gill</tissue>
    </source>
</reference>
<evidence type="ECO:0000256" key="3">
    <source>
        <dbReference type="ARBA" id="ARBA00022771"/>
    </source>
</evidence>
<dbReference type="InterPro" id="IPR036855">
    <property type="entry name" value="Znf_CCCH_sf"/>
</dbReference>
<feature type="compositionally biased region" description="Low complexity" evidence="6">
    <location>
        <begin position="98"/>
        <end position="118"/>
    </location>
</feature>
<evidence type="ECO:0000313" key="8">
    <source>
        <dbReference type="EMBL" id="KAK3872757.1"/>
    </source>
</evidence>
<protein>
    <recommendedName>
        <fullName evidence="7">C3H1-type domain-containing protein</fullName>
    </recommendedName>
</protein>
<dbReference type="Gene3D" id="4.10.1000.10">
    <property type="entry name" value="Zinc finger, CCCH-type"/>
    <property type="match status" value="2"/>
</dbReference>
<feature type="compositionally biased region" description="Polar residues" evidence="6">
    <location>
        <begin position="36"/>
        <end position="47"/>
    </location>
</feature>
<keyword evidence="1 5" id="KW-0479">Metal-binding</keyword>
<dbReference type="FunFam" id="4.10.1000.10:FF:000001">
    <property type="entry name" value="zinc finger CCCH domain-containing protein 15-like"/>
    <property type="match status" value="1"/>
</dbReference>
<dbReference type="GO" id="GO:0003729">
    <property type="term" value="F:mRNA binding"/>
    <property type="evidence" value="ECO:0007669"/>
    <property type="project" value="InterPro"/>
</dbReference>
<dbReference type="PANTHER" id="PTHR12547">
    <property type="entry name" value="CCCH ZINC FINGER/TIS11-RELATED"/>
    <property type="match status" value="1"/>
</dbReference>
<feature type="region of interest" description="Disordered" evidence="6">
    <location>
        <begin position="1"/>
        <end position="139"/>
    </location>
</feature>